<dbReference type="EMBL" id="JH109153">
    <property type="protein sequence ID" value="EGW20663.1"/>
    <property type="molecule type" value="Genomic_DNA"/>
</dbReference>
<name>G3J0E1_METTV</name>
<dbReference type="RefSeq" id="WP_006893029.1">
    <property type="nucleotide sequence ID" value="NZ_JH109153.1"/>
</dbReference>
<gene>
    <name evidence="2" type="ORF">Mettu_3812</name>
</gene>
<feature type="compositionally biased region" description="Acidic residues" evidence="1">
    <location>
        <begin position="58"/>
        <end position="72"/>
    </location>
</feature>
<dbReference type="Proteomes" id="UP000004664">
    <property type="component" value="Unassembled WGS sequence"/>
</dbReference>
<evidence type="ECO:0000313" key="2">
    <source>
        <dbReference type="EMBL" id="EGW20663.1"/>
    </source>
</evidence>
<accession>G3J0E1</accession>
<reference evidence="2 3" key="1">
    <citation type="submission" date="2011-06" db="EMBL/GenBank/DDBJ databases">
        <title>Genomic sequence of Methylobacter tundripaludum SV96.</title>
        <authorList>
            <consortium name="US DOE Joint Genome Institute"/>
            <person name="Lucas S."/>
            <person name="Han J."/>
            <person name="Lapidus A."/>
            <person name="Cheng J.-F."/>
            <person name="Goodwin L."/>
            <person name="Pitluck S."/>
            <person name="Held B."/>
            <person name="Detter J.C."/>
            <person name="Han C."/>
            <person name="Tapia R."/>
            <person name="Land M."/>
            <person name="Hauser L."/>
            <person name="Kyrpides N."/>
            <person name="Ivanova N."/>
            <person name="Ovchinnikova G."/>
            <person name="Pagani I."/>
            <person name="Klotz M.G."/>
            <person name="Dispirito A.A."/>
            <person name="Murrell J.C."/>
            <person name="Dunfield P."/>
            <person name="Kalyuzhnaya M.G."/>
            <person name="Svenning M."/>
            <person name="Trotsenko Y.A."/>
            <person name="Stein L.Y."/>
            <person name="Woyke T."/>
        </authorList>
    </citation>
    <scope>NUCLEOTIDE SEQUENCE [LARGE SCALE GENOMIC DNA]</scope>
    <source>
        <strain evidence="3">ATCC BAA-1195 / DSM 17260 / SV96</strain>
    </source>
</reference>
<evidence type="ECO:0000313" key="3">
    <source>
        <dbReference type="Proteomes" id="UP000004664"/>
    </source>
</evidence>
<proteinExistence type="predicted"/>
<organism evidence="2 3">
    <name type="scientific">Methylobacter tundripaludum (strain ATCC BAA-1195 / DSM 17260 / SV96)</name>
    <dbReference type="NCBI Taxonomy" id="697282"/>
    <lineage>
        <taxon>Bacteria</taxon>
        <taxon>Pseudomonadati</taxon>
        <taxon>Pseudomonadota</taxon>
        <taxon>Gammaproteobacteria</taxon>
        <taxon>Methylococcales</taxon>
        <taxon>Methylococcaceae</taxon>
        <taxon>Methylobacter</taxon>
    </lineage>
</organism>
<evidence type="ECO:0000256" key="1">
    <source>
        <dbReference type="SAM" id="MobiDB-lite"/>
    </source>
</evidence>
<dbReference type="HOGENOM" id="CLU_2717811_0_0_6"/>
<dbReference type="STRING" id="697282.Mettu_3812"/>
<keyword evidence="3" id="KW-1185">Reference proteome</keyword>
<sequence>MAILVCPECGEEYDDRLKCFTCDLFLEEEIKLSGEQVELLDQIIEYRALEDEYHSLDDGEEDPDLEDPDIED</sequence>
<dbReference type="AlphaFoldDB" id="G3J0E1"/>
<protein>
    <submittedName>
        <fullName evidence="2">Uncharacterized protein</fullName>
    </submittedName>
</protein>
<feature type="region of interest" description="Disordered" evidence="1">
    <location>
        <begin position="52"/>
        <end position="72"/>
    </location>
</feature>